<dbReference type="Pfam" id="PF03411">
    <property type="entry name" value="Peptidase_M74"/>
    <property type="match status" value="1"/>
</dbReference>
<keyword evidence="3 8" id="KW-0732">Signal</keyword>
<accession>A0A5B8XT74</accession>
<evidence type="ECO:0000313" key="11">
    <source>
        <dbReference type="Proteomes" id="UP000321595"/>
    </source>
</evidence>
<keyword evidence="6" id="KW-0862">Zinc</keyword>
<dbReference type="OrthoDB" id="1467367at2"/>
<dbReference type="GO" id="GO:0030288">
    <property type="term" value="C:outer membrane-bounded periplasmic space"/>
    <property type="evidence" value="ECO:0007669"/>
    <property type="project" value="InterPro"/>
</dbReference>
<evidence type="ECO:0000256" key="5">
    <source>
        <dbReference type="ARBA" id="ARBA00022801"/>
    </source>
</evidence>
<dbReference type="GO" id="GO:0008237">
    <property type="term" value="F:metallopeptidase activity"/>
    <property type="evidence" value="ECO:0007669"/>
    <property type="project" value="UniProtKB-KW"/>
</dbReference>
<evidence type="ECO:0000256" key="2">
    <source>
        <dbReference type="ARBA" id="ARBA00022723"/>
    </source>
</evidence>
<dbReference type="InterPro" id="IPR018392">
    <property type="entry name" value="LysM"/>
</dbReference>
<dbReference type="Gene3D" id="3.30.1380.10">
    <property type="match status" value="1"/>
</dbReference>
<evidence type="ECO:0000256" key="1">
    <source>
        <dbReference type="ARBA" id="ARBA00022670"/>
    </source>
</evidence>
<dbReference type="RefSeq" id="WP_146958531.1">
    <property type="nucleotide sequence ID" value="NZ_CP042467.1"/>
</dbReference>
<keyword evidence="11" id="KW-1185">Reference proteome</keyword>
<evidence type="ECO:0000256" key="6">
    <source>
        <dbReference type="ARBA" id="ARBA00022833"/>
    </source>
</evidence>
<dbReference type="GO" id="GO:0004252">
    <property type="term" value="F:serine-type endopeptidase activity"/>
    <property type="evidence" value="ECO:0007669"/>
    <property type="project" value="InterPro"/>
</dbReference>
<dbReference type="SUPFAM" id="SSF55166">
    <property type="entry name" value="Hedgehog/DD-peptidase"/>
    <property type="match status" value="1"/>
</dbReference>
<evidence type="ECO:0000256" key="4">
    <source>
        <dbReference type="ARBA" id="ARBA00022764"/>
    </source>
</evidence>
<protein>
    <recommendedName>
        <fullName evidence="9">LysM domain-containing protein</fullName>
    </recommendedName>
</protein>
<dbReference type="AlphaFoldDB" id="A0A5B8XT74"/>
<dbReference type="PROSITE" id="PS51782">
    <property type="entry name" value="LYSM"/>
    <property type="match status" value="1"/>
</dbReference>
<keyword evidence="1" id="KW-0645">Protease</keyword>
<organism evidence="10 11">
    <name type="scientific">Microvenator marinus</name>
    <dbReference type="NCBI Taxonomy" id="2600177"/>
    <lineage>
        <taxon>Bacteria</taxon>
        <taxon>Deltaproteobacteria</taxon>
        <taxon>Bradymonadales</taxon>
        <taxon>Microvenatoraceae</taxon>
        <taxon>Microvenator</taxon>
    </lineage>
</organism>
<keyword evidence="5" id="KW-0378">Hydrolase</keyword>
<dbReference type="GO" id="GO:0006508">
    <property type="term" value="P:proteolysis"/>
    <property type="evidence" value="ECO:0007669"/>
    <property type="project" value="UniProtKB-KW"/>
</dbReference>
<proteinExistence type="predicted"/>
<name>A0A5B8XT74_9DELT</name>
<dbReference type="Proteomes" id="UP000321595">
    <property type="component" value="Chromosome"/>
</dbReference>
<gene>
    <name evidence="10" type="ORF">FRD01_06245</name>
</gene>
<dbReference type="CDD" id="cd00118">
    <property type="entry name" value="LysM"/>
    <property type="match status" value="1"/>
</dbReference>
<reference evidence="10 11" key="1">
    <citation type="submission" date="2019-08" db="EMBL/GenBank/DDBJ databases">
        <authorList>
            <person name="Liang Q."/>
        </authorList>
    </citation>
    <scope>NUCLEOTIDE SEQUENCE [LARGE SCALE GENOMIC DNA]</scope>
    <source>
        <strain evidence="10 11">V1718</strain>
    </source>
</reference>
<dbReference type="GO" id="GO:0046872">
    <property type="term" value="F:metal ion binding"/>
    <property type="evidence" value="ECO:0007669"/>
    <property type="project" value="UniProtKB-KW"/>
</dbReference>
<feature type="signal peptide" evidence="8">
    <location>
        <begin position="1"/>
        <end position="23"/>
    </location>
</feature>
<evidence type="ECO:0000256" key="7">
    <source>
        <dbReference type="ARBA" id="ARBA00023049"/>
    </source>
</evidence>
<dbReference type="InterPro" id="IPR009045">
    <property type="entry name" value="Zn_M74/Hedgehog-like"/>
</dbReference>
<dbReference type="InterPro" id="IPR005073">
    <property type="entry name" value="Peptidase_M74"/>
</dbReference>
<evidence type="ECO:0000259" key="9">
    <source>
        <dbReference type="PROSITE" id="PS51782"/>
    </source>
</evidence>
<dbReference type="KEGG" id="bbae:FRD01_06245"/>
<sequence length="344" mass="40227">MRLEKTGRLAVLATILFAASLFTQQGESQAQAQVGGMSPALQAAATMFIPLPNSTLFTPDLVQQVQQLHTKDRWRLPEAKAWKSVAEDPYVVTRRLDEMWHTVGPWESKYKLINKYRGRISRLQELNPDVDFDNLQEGQQILVWKRSEEGVSRSLGTANRGRLVNGEPLPPGETYKIQYPHRAFGTYYAVSETVRVLDEFGERFPDAHPLLVGDMSFRIGRKIAPHKSHQSGRDVDITLPRKTPPPDYRRFHHLRYKDIDLEQTFWLVKQFVDSGHVEYIFLDKRWQRRLRNYAEEQGAPQEWLDKVFEYRSSRPGLAMIRHERGHHRHIHVRYRCQETDRRCS</sequence>
<evidence type="ECO:0000313" key="10">
    <source>
        <dbReference type="EMBL" id="QED26846.1"/>
    </source>
</evidence>
<keyword evidence="2" id="KW-0479">Metal-binding</keyword>
<feature type="domain" description="LysM" evidence="9">
    <location>
        <begin position="99"/>
        <end position="143"/>
    </location>
</feature>
<dbReference type="EMBL" id="CP042467">
    <property type="protein sequence ID" value="QED26846.1"/>
    <property type="molecule type" value="Genomic_DNA"/>
</dbReference>
<keyword evidence="4" id="KW-0574">Periplasm</keyword>
<evidence type="ECO:0000256" key="3">
    <source>
        <dbReference type="ARBA" id="ARBA00022729"/>
    </source>
</evidence>
<feature type="chain" id="PRO_5022872508" description="LysM domain-containing protein" evidence="8">
    <location>
        <begin position="24"/>
        <end position="344"/>
    </location>
</feature>
<keyword evidence="7" id="KW-0482">Metalloprotease</keyword>
<evidence type="ECO:0000256" key="8">
    <source>
        <dbReference type="SAM" id="SignalP"/>
    </source>
</evidence>